<name>A0A147F034_MICTE</name>
<evidence type="ECO:0000313" key="1">
    <source>
        <dbReference type="EMBL" id="KTR96075.1"/>
    </source>
</evidence>
<dbReference type="Proteomes" id="UP000075025">
    <property type="component" value="Unassembled WGS sequence"/>
</dbReference>
<dbReference type="PRINTS" id="PR00419">
    <property type="entry name" value="ADXRDTASE"/>
</dbReference>
<dbReference type="PANTHER" id="PTHR10668:SF105">
    <property type="entry name" value="DEHYDROGENASE-RELATED"/>
    <property type="match status" value="1"/>
</dbReference>
<dbReference type="OrthoDB" id="833207at2"/>
<dbReference type="Pfam" id="PF13450">
    <property type="entry name" value="NAD_binding_8"/>
    <property type="match status" value="1"/>
</dbReference>
<dbReference type="PATRIC" id="fig|2033.6.peg.1409"/>
<reference evidence="1 2" key="1">
    <citation type="journal article" date="2016" name="Front. Microbiol.">
        <title>Genomic Resource of Rice Seed Associated Bacteria.</title>
        <authorList>
            <person name="Midha S."/>
            <person name="Bansal K."/>
            <person name="Sharma S."/>
            <person name="Kumar N."/>
            <person name="Patil P.P."/>
            <person name="Chaudhry V."/>
            <person name="Patil P.B."/>
        </authorList>
    </citation>
    <scope>NUCLEOTIDE SEQUENCE [LARGE SCALE GENOMIC DNA]</scope>
    <source>
        <strain evidence="1 2">NS220</strain>
    </source>
</reference>
<comment type="caution">
    <text evidence="1">The sequence shown here is derived from an EMBL/GenBank/DDBJ whole genome shotgun (WGS) entry which is preliminary data.</text>
</comment>
<protein>
    <submittedName>
        <fullName evidence="1">Dehydrogenase</fullName>
    </submittedName>
</protein>
<accession>A0A147F034</accession>
<dbReference type="AlphaFoldDB" id="A0A147F034"/>
<dbReference type="PANTHER" id="PTHR10668">
    <property type="entry name" value="PHYTOENE DEHYDROGENASE"/>
    <property type="match status" value="1"/>
</dbReference>
<dbReference type="Gene3D" id="3.50.50.60">
    <property type="entry name" value="FAD/NAD(P)-binding domain"/>
    <property type="match status" value="2"/>
</dbReference>
<dbReference type="EMBL" id="LDRT01000019">
    <property type="protein sequence ID" value="KTR96075.1"/>
    <property type="molecule type" value="Genomic_DNA"/>
</dbReference>
<organism evidence="1 2">
    <name type="scientific">Microbacterium testaceum</name>
    <name type="common">Aureobacterium testaceum</name>
    <name type="synonym">Brevibacterium testaceum</name>
    <dbReference type="NCBI Taxonomy" id="2033"/>
    <lineage>
        <taxon>Bacteria</taxon>
        <taxon>Bacillati</taxon>
        <taxon>Actinomycetota</taxon>
        <taxon>Actinomycetes</taxon>
        <taxon>Micrococcales</taxon>
        <taxon>Microbacteriaceae</taxon>
        <taxon>Microbacterium</taxon>
    </lineage>
</organism>
<dbReference type="SUPFAM" id="SSF51905">
    <property type="entry name" value="FAD/NAD(P)-binding domain"/>
    <property type="match status" value="1"/>
</dbReference>
<evidence type="ECO:0000313" key="2">
    <source>
        <dbReference type="Proteomes" id="UP000075025"/>
    </source>
</evidence>
<proteinExistence type="predicted"/>
<dbReference type="RefSeq" id="WP_058622769.1">
    <property type="nucleotide sequence ID" value="NZ_LDRT01000019.1"/>
</dbReference>
<dbReference type="InterPro" id="IPR036188">
    <property type="entry name" value="FAD/NAD-bd_sf"/>
</dbReference>
<gene>
    <name evidence="1" type="ORF">NS220_03800</name>
</gene>
<dbReference type="Gene3D" id="3.90.660.50">
    <property type="match status" value="1"/>
</dbReference>
<sequence>MADAAVVGSGPNGLAAAVTLARAGLEVVLFERNETLGGGARTMELTLPGFRHDLGAAVHPMGLASPFFRAFQLSQRIRFTVPDISYTHPLGGGRAGVAHRDLLRAADDLGADGPAWRRLFGPLVTHVNGLSDFTGSQLLRVPHDPITAVRFGLRVLEQGSPVGDVRFADDVAPAMLAGVMAHSIGRMPSLASAGAGLVLATHAHARGWPIPHGGTQSIIDAMRDDFLAHGGRIETGVEVADSRDLRSPIRLFDVSAQALARIGDAELPSSYVRALQRFRYGDGIAKVDFALDGPVPWSNEATRHTGTVHLGGTATSIRLAEADVAAGRIPARPYVLVAQPTVLDDSRAPAGKHVLWAYVHVPQGSDFDPTDQVIAAIEDEAPGFRDLVLASHSITARDLPAWSPNFVGGDISSGALSLVQMVKRPVLSPVPWRTPTRGMYLASSSTPPATGVHGLSGYYAARAALHDMFRSPPPALGLDA</sequence>